<dbReference type="AlphaFoldDB" id="A0A0L8V3L9"/>
<dbReference type="EMBL" id="LGIA01000205">
    <property type="protein sequence ID" value="KOH42968.1"/>
    <property type="molecule type" value="Genomic_DNA"/>
</dbReference>
<sequence length="40" mass="5072">MQFVRRVVSCQINFDYQYESVIFKLRLFRLICEYSEFVDW</sequence>
<comment type="caution">
    <text evidence="1">The sequence shown here is derived from an EMBL/GenBank/DDBJ whole genome shotgun (WGS) entry which is preliminary data.</text>
</comment>
<proteinExistence type="predicted"/>
<organism evidence="1 2">
    <name type="scientific">Sunxiuqinia dokdonensis</name>
    <dbReference type="NCBI Taxonomy" id="1409788"/>
    <lineage>
        <taxon>Bacteria</taxon>
        <taxon>Pseudomonadati</taxon>
        <taxon>Bacteroidota</taxon>
        <taxon>Bacteroidia</taxon>
        <taxon>Marinilabiliales</taxon>
        <taxon>Prolixibacteraceae</taxon>
        <taxon>Sunxiuqinia</taxon>
    </lineage>
</organism>
<evidence type="ECO:0000313" key="2">
    <source>
        <dbReference type="Proteomes" id="UP000036958"/>
    </source>
</evidence>
<reference evidence="2" key="1">
    <citation type="submission" date="2015-07" db="EMBL/GenBank/DDBJ databases">
        <title>Genome sequencing of Sunxiuqinia dokdonensis strain SK.</title>
        <authorList>
            <person name="Ahn S."/>
            <person name="Kim B.-C."/>
        </authorList>
    </citation>
    <scope>NUCLEOTIDE SEQUENCE [LARGE SCALE GENOMIC DNA]</scope>
    <source>
        <strain evidence="2">SK</strain>
    </source>
</reference>
<protein>
    <submittedName>
        <fullName evidence="1">Uncharacterized protein</fullName>
    </submittedName>
</protein>
<keyword evidence="2" id="KW-1185">Reference proteome</keyword>
<accession>A0A0L8V3L9</accession>
<dbReference type="Proteomes" id="UP000036958">
    <property type="component" value="Unassembled WGS sequence"/>
</dbReference>
<gene>
    <name evidence="1" type="ORF">NC99_41840</name>
</gene>
<evidence type="ECO:0000313" key="1">
    <source>
        <dbReference type="EMBL" id="KOH42968.1"/>
    </source>
</evidence>
<name>A0A0L8V3L9_9BACT</name>